<organism evidence="1 2">
    <name type="scientific">Populus tomentosa</name>
    <name type="common">Chinese white poplar</name>
    <dbReference type="NCBI Taxonomy" id="118781"/>
    <lineage>
        <taxon>Eukaryota</taxon>
        <taxon>Viridiplantae</taxon>
        <taxon>Streptophyta</taxon>
        <taxon>Embryophyta</taxon>
        <taxon>Tracheophyta</taxon>
        <taxon>Spermatophyta</taxon>
        <taxon>Magnoliopsida</taxon>
        <taxon>eudicotyledons</taxon>
        <taxon>Gunneridae</taxon>
        <taxon>Pentapetalae</taxon>
        <taxon>rosids</taxon>
        <taxon>fabids</taxon>
        <taxon>Malpighiales</taxon>
        <taxon>Salicaceae</taxon>
        <taxon>Saliceae</taxon>
        <taxon>Populus</taxon>
    </lineage>
</organism>
<dbReference type="EMBL" id="JAAWWB010000026">
    <property type="protein sequence ID" value="KAG6751231.1"/>
    <property type="molecule type" value="Genomic_DNA"/>
</dbReference>
<dbReference type="OrthoDB" id="10535173at2759"/>
<evidence type="ECO:0000313" key="2">
    <source>
        <dbReference type="Proteomes" id="UP000886885"/>
    </source>
</evidence>
<keyword evidence="2" id="KW-1185">Reference proteome</keyword>
<proteinExistence type="predicted"/>
<gene>
    <name evidence="1" type="ORF">POTOM_045753</name>
</gene>
<dbReference type="Proteomes" id="UP000886885">
    <property type="component" value="Chromosome 13D"/>
</dbReference>
<name>A0A8X7YIC3_POPTO</name>
<sequence>MLFLVYLADHLPRVQLHFTVLIGQLHISMNEHNRYERPLLRPCLRTFGLRFMGALLIYFGLVRVKKQEIGCGGIWCNSKEEWHSALKKVALDPPRIGNKTMLQEYWMAFMHCLPAGAQASDPLRRILVRAGPLPLPPLEVTGMHSCGCLISRRMHELGRNLVPTSWQKPRYHPVAARHRKLGNELGKEL</sequence>
<accession>A0A8X7YIC3</accession>
<evidence type="ECO:0000313" key="1">
    <source>
        <dbReference type="EMBL" id="KAG6751231.1"/>
    </source>
</evidence>
<comment type="caution">
    <text evidence="1">The sequence shown here is derived from an EMBL/GenBank/DDBJ whole genome shotgun (WGS) entry which is preliminary data.</text>
</comment>
<protein>
    <submittedName>
        <fullName evidence="1">Uncharacterized protein</fullName>
    </submittedName>
</protein>
<dbReference type="AlphaFoldDB" id="A0A8X7YIC3"/>
<reference evidence="1" key="1">
    <citation type="journal article" date="2020" name="bioRxiv">
        <title>Hybrid origin of Populus tomentosa Carr. identified through genome sequencing and phylogenomic analysis.</title>
        <authorList>
            <person name="An X."/>
            <person name="Gao K."/>
            <person name="Chen Z."/>
            <person name="Li J."/>
            <person name="Yang X."/>
            <person name="Yang X."/>
            <person name="Zhou J."/>
            <person name="Guo T."/>
            <person name="Zhao T."/>
            <person name="Huang S."/>
            <person name="Miao D."/>
            <person name="Khan W.U."/>
            <person name="Rao P."/>
            <person name="Ye M."/>
            <person name="Lei B."/>
            <person name="Liao W."/>
            <person name="Wang J."/>
            <person name="Ji L."/>
            <person name="Li Y."/>
            <person name="Guo B."/>
            <person name="Mustafa N.S."/>
            <person name="Li S."/>
            <person name="Yun Q."/>
            <person name="Keller S.R."/>
            <person name="Mao J."/>
            <person name="Zhang R."/>
            <person name="Strauss S.H."/>
        </authorList>
    </citation>
    <scope>NUCLEOTIDE SEQUENCE</scope>
    <source>
        <strain evidence="1">GM15</strain>
        <tissue evidence="1">Leaf</tissue>
    </source>
</reference>